<dbReference type="Proteomes" id="UP000694863">
    <property type="component" value="Unplaced"/>
</dbReference>
<dbReference type="SUPFAM" id="SSF52540">
    <property type="entry name" value="P-loop containing nucleoside triphosphate hydrolases"/>
    <property type="match status" value="1"/>
</dbReference>
<dbReference type="InterPro" id="IPR007743">
    <property type="entry name" value="Immunity-related_GTPase-like"/>
</dbReference>
<comment type="similarity">
    <text evidence="1">Belongs to the TRAFAC class dynamin-like GTPase superfamily. IRG family.</text>
</comment>
<dbReference type="Gene3D" id="3.40.50.300">
    <property type="entry name" value="P-loop containing nucleotide triphosphate hydrolases"/>
    <property type="match status" value="1"/>
</dbReference>
<evidence type="ECO:0000256" key="1">
    <source>
        <dbReference type="ARBA" id="ARBA00005429"/>
    </source>
</evidence>
<feature type="domain" description="IRG-type G" evidence="5">
    <location>
        <begin position="63"/>
        <end position="239"/>
    </location>
</feature>
<evidence type="ECO:0000259" key="5">
    <source>
        <dbReference type="PROSITE" id="PS51716"/>
    </source>
</evidence>
<dbReference type="InterPro" id="IPR051515">
    <property type="entry name" value="IRG"/>
</dbReference>
<dbReference type="PANTHER" id="PTHR32341:SF9">
    <property type="entry name" value="IMMUNITY-RELATED GTPASE FAMILY M PROTEIN"/>
    <property type="match status" value="1"/>
</dbReference>
<dbReference type="RefSeq" id="XP_004697218.1">
    <property type="nucleotide sequence ID" value="XM_004697161.4"/>
</dbReference>
<reference evidence="7" key="1">
    <citation type="submission" date="2025-08" db="UniProtKB">
        <authorList>
            <consortium name="RefSeq"/>
        </authorList>
    </citation>
    <scope>IDENTIFICATION</scope>
</reference>
<proteinExistence type="inferred from homology"/>
<dbReference type="InterPro" id="IPR030385">
    <property type="entry name" value="G_IRG_dom"/>
</dbReference>
<sequence length="396" mass="44678">MEDSTAAPRAPLSASFPSMVPYHTGWSLSPQAGAMNLEKALAEGNLLVVVSVVQETLKIASSTPVNIAVTGDSGNGMSTFINALRGIGHEEEDSAPTGVVKTTYTHASYSSLHFPNTLLWDLPGMETTPQNLEKYIMEMEFSRYDLFIIIASEQFSMNHVMLAKTIKSMRKKFYIVWTKLDTDLSTSVLGEEQLLKNRRVNILENLQKVQVCEPPLFMVSSLDPLFYDFPKLRDTLQKDLIHIRCHGPLQKLSDTCEKILNDKVVTLQEKIDAHSFQDIWDPDDLMECLAAYQLLFGMNDESIQQVAQKMGTATMEYTALMKSQNPWTFSRIDCKMACLTCRVFQAFLNALRCIPLLGNPITNYFRRMKHKHILQIVAKDSKVILRKILKDSTIPG</sequence>
<keyword evidence="6" id="KW-1185">Reference proteome</keyword>
<evidence type="ECO:0000313" key="7">
    <source>
        <dbReference type="RefSeq" id="XP_004697218.1"/>
    </source>
</evidence>
<keyword evidence="2" id="KW-0547">Nucleotide-binding</keyword>
<dbReference type="PROSITE" id="PS51716">
    <property type="entry name" value="G_IRG"/>
    <property type="match status" value="1"/>
</dbReference>
<name>A0ABM0ICU6_ECHTE</name>
<keyword evidence="4" id="KW-0342">GTP-binding</keyword>
<keyword evidence="3" id="KW-0378">Hydrolase</keyword>
<dbReference type="GeneID" id="101639790"/>
<dbReference type="PANTHER" id="PTHR32341">
    <property type="entry name" value="INTERFERON-INDUCIBLE GTPASE"/>
    <property type="match status" value="1"/>
</dbReference>
<protein>
    <submittedName>
        <fullName evidence="7">Immunity-related GTPase family M protein 1-like</fullName>
    </submittedName>
</protein>
<evidence type="ECO:0000313" key="6">
    <source>
        <dbReference type="Proteomes" id="UP000694863"/>
    </source>
</evidence>
<evidence type="ECO:0000256" key="3">
    <source>
        <dbReference type="ARBA" id="ARBA00022801"/>
    </source>
</evidence>
<evidence type="ECO:0000256" key="2">
    <source>
        <dbReference type="ARBA" id="ARBA00022741"/>
    </source>
</evidence>
<organism evidence="6 7">
    <name type="scientific">Echinops telfairi</name>
    <name type="common">Lesser hedgehog tenrec</name>
    <dbReference type="NCBI Taxonomy" id="9371"/>
    <lineage>
        <taxon>Eukaryota</taxon>
        <taxon>Metazoa</taxon>
        <taxon>Chordata</taxon>
        <taxon>Craniata</taxon>
        <taxon>Vertebrata</taxon>
        <taxon>Euteleostomi</taxon>
        <taxon>Mammalia</taxon>
        <taxon>Eutheria</taxon>
        <taxon>Afrotheria</taxon>
        <taxon>Tenrecidae</taxon>
        <taxon>Tenrecinae</taxon>
        <taxon>Echinops</taxon>
    </lineage>
</organism>
<gene>
    <name evidence="7" type="primary">LOC101639790</name>
</gene>
<evidence type="ECO:0000256" key="4">
    <source>
        <dbReference type="ARBA" id="ARBA00023134"/>
    </source>
</evidence>
<dbReference type="Pfam" id="PF05049">
    <property type="entry name" value="IIGP"/>
    <property type="match status" value="1"/>
</dbReference>
<dbReference type="InterPro" id="IPR027417">
    <property type="entry name" value="P-loop_NTPase"/>
</dbReference>
<accession>A0ABM0ICU6</accession>